<name>A0ABR4M263_9EURO</name>
<protein>
    <recommendedName>
        <fullName evidence="1">Hemerythrin-like domain-containing protein</fullName>
    </recommendedName>
</protein>
<dbReference type="InterPro" id="IPR012312">
    <property type="entry name" value="Hemerythrin-like"/>
</dbReference>
<dbReference type="GeneID" id="98147465"/>
<dbReference type="EMBL" id="JBFXLQ010000008">
    <property type="protein sequence ID" value="KAL2869652.1"/>
    <property type="molecule type" value="Genomic_DNA"/>
</dbReference>
<sequence length="72" mass="8306">MTPRISETVKQDHGEIQACYDRIVNSTNQDEQVRFQNLFVWELARHSVGEEIVVYPAFEKHVEGGKAMAEKD</sequence>
<proteinExistence type="predicted"/>
<dbReference type="RefSeq" id="XP_070888631.1">
    <property type="nucleotide sequence ID" value="XM_071032393.1"/>
</dbReference>
<feature type="non-terminal residue" evidence="2">
    <location>
        <position position="72"/>
    </location>
</feature>
<dbReference type="PANTHER" id="PTHR35585:SF3">
    <property type="entry name" value="HEMERYTHRIN-LIKE DOMAIN-CONTAINING PROTEIN"/>
    <property type="match status" value="1"/>
</dbReference>
<organism evidence="2 3">
    <name type="scientific">Aspergillus lucknowensis</name>
    <dbReference type="NCBI Taxonomy" id="176173"/>
    <lineage>
        <taxon>Eukaryota</taxon>
        <taxon>Fungi</taxon>
        <taxon>Dikarya</taxon>
        <taxon>Ascomycota</taxon>
        <taxon>Pezizomycotina</taxon>
        <taxon>Eurotiomycetes</taxon>
        <taxon>Eurotiomycetidae</taxon>
        <taxon>Eurotiales</taxon>
        <taxon>Aspergillaceae</taxon>
        <taxon>Aspergillus</taxon>
        <taxon>Aspergillus subgen. Nidulantes</taxon>
    </lineage>
</organism>
<accession>A0ABR4M263</accession>
<evidence type="ECO:0000313" key="2">
    <source>
        <dbReference type="EMBL" id="KAL2869652.1"/>
    </source>
</evidence>
<dbReference type="PANTHER" id="PTHR35585">
    <property type="entry name" value="HHE DOMAIN PROTEIN (AFU_ORTHOLOGUE AFUA_4G00730)"/>
    <property type="match status" value="1"/>
</dbReference>
<gene>
    <name evidence="2" type="ORF">BJX67DRAFT_378713</name>
</gene>
<reference evidence="2 3" key="1">
    <citation type="submission" date="2024-07" db="EMBL/GenBank/DDBJ databases">
        <title>Section-level genome sequencing and comparative genomics of Aspergillus sections Usti and Cavernicolus.</title>
        <authorList>
            <consortium name="Lawrence Berkeley National Laboratory"/>
            <person name="Nybo J.L."/>
            <person name="Vesth T.C."/>
            <person name="Theobald S."/>
            <person name="Frisvad J.C."/>
            <person name="Larsen T.O."/>
            <person name="Kjaerboelling I."/>
            <person name="Rothschild-Mancinelli K."/>
            <person name="Lyhne E.K."/>
            <person name="Kogle M.E."/>
            <person name="Barry K."/>
            <person name="Clum A."/>
            <person name="Na H."/>
            <person name="Ledsgaard L."/>
            <person name="Lin J."/>
            <person name="Lipzen A."/>
            <person name="Kuo A."/>
            <person name="Riley R."/>
            <person name="Mondo S."/>
            <person name="Labutti K."/>
            <person name="Haridas S."/>
            <person name="Pangalinan J."/>
            <person name="Salamov A.A."/>
            <person name="Simmons B.A."/>
            <person name="Magnuson J.K."/>
            <person name="Chen J."/>
            <person name="Drula E."/>
            <person name="Henrissat B."/>
            <person name="Wiebenga A."/>
            <person name="Lubbers R.J."/>
            <person name="Gomes A.C."/>
            <person name="Macurrencykelacurrency M.R."/>
            <person name="Stajich J."/>
            <person name="Grigoriev I.V."/>
            <person name="Mortensen U.H."/>
            <person name="De Vries R.P."/>
            <person name="Baker S.E."/>
            <person name="Andersen M.R."/>
        </authorList>
    </citation>
    <scope>NUCLEOTIDE SEQUENCE [LARGE SCALE GENOMIC DNA]</scope>
    <source>
        <strain evidence="2 3">CBS 449.75</strain>
    </source>
</reference>
<dbReference type="Proteomes" id="UP001610432">
    <property type="component" value="Unassembled WGS sequence"/>
</dbReference>
<evidence type="ECO:0000259" key="1">
    <source>
        <dbReference type="Pfam" id="PF01814"/>
    </source>
</evidence>
<comment type="caution">
    <text evidence="2">The sequence shown here is derived from an EMBL/GenBank/DDBJ whole genome shotgun (WGS) entry which is preliminary data.</text>
</comment>
<keyword evidence="3" id="KW-1185">Reference proteome</keyword>
<dbReference type="Pfam" id="PF01814">
    <property type="entry name" value="Hemerythrin"/>
    <property type="match status" value="1"/>
</dbReference>
<evidence type="ECO:0000313" key="3">
    <source>
        <dbReference type="Proteomes" id="UP001610432"/>
    </source>
</evidence>
<feature type="domain" description="Hemerythrin-like" evidence="1">
    <location>
        <begin position="5"/>
        <end position="70"/>
    </location>
</feature>